<accession>A0A316L2T8</accession>
<dbReference type="AlphaFoldDB" id="A0A316L2T8"/>
<evidence type="ECO:0000313" key="3">
    <source>
        <dbReference type="Proteomes" id="UP000245762"/>
    </source>
</evidence>
<dbReference type="EMBL" id="QGEG01000001">
    <property type="protein sequence ID" value="PWL39708.1"/>
    <property type="molecule type" value="Genomic_DNA"/>
</dbReference>
<evidence type="ECO:0008006" key="4">
    <source>
        <dbReference type="Google" id="ProtNLM"/>
    </source>
</evidence>
<feature type="region of interest" description="Disordered" evidence="1">
    <location>
        <begin position="1"/>
        <end position="37"/>
    </location>
</feature>
<evidence type="ECO:0000256" key="1">
    <source>
        <dbReference type="SAM" id="MobiDB-lite"/>
    </source>
</evidence>
<dbReference type="Gene3D" id="1.20.5.320">
    <property type="entry name" value="6-Phosphogluconate Dehydrogenase, domain 3"/>
    <property type="match status" value="1"/>
</dbReference>
<gene>
    <name evidence="2" type="ORF">DKG77_02445</name>
</gene>
<name>A0A316L2T8_9FLAO</name>
<organism evidence="2 3">
    <name type="scientific">Flagellimonas aquimarina</name>
    <dbReference type="NCBI Taxonomy" id="2201895"/>
    <lineage>
        <taxon>Bacteria</taxon>
        <taxon>Pseudomonadati</taxon>
        <taxon>Bacteroidota</taxon>
        <taxon>Flavobacteriia</taxon>
        <taxon>Flavobacteriales</taxon>
        <taxon>Flavobacteriaceae</taxon>
        <taxon>Flagellimonas</taxon>
    </lineage>
</organism>
<keyword evidence="3" id="KW-1185">Reference proteome</keyword>
<feature type="compositionally biased region" description="Low complexity" evidence="1">
    <location>
        <begin position="20"/>
        <end position="37"/>
    </location>
</feature>
<comment type="caution">
    <text evidence="2">The sequence shown here is derived from an EMBL/GenBank/DDBJ whole genome shotgun (WGS) entry which is preliminary data.</text>
</comment>
<reference evidence="2 3" key="1">
    <citation type="submission" date="2018-05" db="EMBL/GenBank/DDBJ databases">
        <title>Complete genome sequence of Flagellimonas aquimarina ECD12 isolated from seaweed Ecklonia cava.</title>
        <authorList>
            <person name="Choi S."/>
            <person name="Seong C."/>
        </authorList>
    </citation>
    <scope>NUCLEOTIDE SEQUENCE [LARGE SCALE GENOMIC DNA]</scope>
    <source>
        <strain evidence="2 3">ECD12</strain>
    </source>
</reference>
<evidence type="ECO:0000313" key="2">
    <source>
        <dbReference type="EMBL" id="PWL39708.1"/>
    </source>
</evidence>
<sequence>MALTMLSCSGEDGADGENGLPGADGNPGPAGAAGDSGADGISCWDLNGNGVGDITEDTDNEDTNLDGVVDTLDCQGTDGTNGTDGNANVEEHAFSLDVFANYIELPLDLNNIVDTPTNYAFIFYMEQNDGTRFHIPGHLVNNSHYARVQTNLPDGTLDILFYDLNDNLHAVPGGLYSRVIAVAIELTNSSKNSQNVMASLKAAGVDVSNYKAVAAYFGLE</sequence>
<protein>
    <recommendedName>
        <fullName evidence="4">Collagen-like protein</fullName>
    </recommendedName>
</protein>
<proteinExistence type="predicted"/>
<dbReference type="Proteomes" id="UP000245762">
    <property type="component" value="Unassembled WGS sequence"/>
</dbReference>